<name>A0AAV7KXY6_PLEWA</name>
<dbReference type="Pfam" id="PF00059">
    <property type="entry name" value="Lectin_C"/>
    <property type="match status" value="1"/>
</dbReference>
<dbReference type="InterPro" id="IPR018378">
    <property type="entry name" value="C-type_lectin_CS"/>
</dbReference>
<dbReference type="InterPro" id="IPR016187">
    <property type="entry name" value="CTDL_fold"/>
</dbReference>
<organism evidence="3 4">
    <name type="scientific">Pleurodeles waltl</name>
    <name type="common">Iberian ribbed newt</name>
    <dbReference type="NCBI Taxonomy" id="8319"/>
    <lineage>
        <taxon>Eukaryota</taxon>
        <taxon>Metazoa</taxon>
        <taxon>Chordata</taxon>
        <taxon>Craniata</taxon>
        <taxon>Vertebrata</taxon>
        <taxon>Euteleostomi</taxon>
        <taxon>Amphibia</taxon>
        <taxon>Batrachia</taxon>
        <taxon>Caudata</taxon>
        <taxon>Salamandroidea</taxon>
        <taxon>Salamandridae</taxon>
        <taxon>Pleurodelinae</taxon>
        <taxon>Pleurodeles</taxon>
    </lineage>
</organism>
<dbReference type="Gene3D" id="3.10.100.10">
    <property type="entry name" value="Mannose-Binding Protein A, subunit A"/>
    <property type="match status" value="1"/>
</dbReference>
<dbReference type="CDD" id="cd00037">
    <property type="entry name" value="CLECT"/>
    <property type="match status" value="1"/>
</dbReference>
<dbReference type="Proteomes" id="UP001066276">
    <property type="component" value="Chromosome 12"/>
</dbReference>
<reference evidence="3" key="1">
    <citation type="journal article" date="2022" name="bioRxiv">
        <title>Sequencing and chromosome-scale assembly of the giantPleurodeles waltlgenome.</title>
        <authorList>
            <person name="Brown T."/>
            <person name="Elewa A."/>
            <person name="Iarovenko S."/>
            <person name="Subramanian E."/>
            <person name="Araus A.J."/>
            <person name="Petzold A."/>
            <person name="Susuki M."/>
            <person name="Suzuki K.-i.T."/>
            <person name="Hayashi T."/>
            <person name="Toyoda A."/>
            <person name="Oliveira C."/>
            <person name="Osipova E."/>
            <person name="Leigh N.D."/>
            <person name="Simon A."/>
            <person name="Yun M.H."/>
        </authorList>
    </citation>
    <scope>NUCLEOTIDE SEQUENCE</scope>
    <source>
        <strain evidence="3">20211129_DDA</strain>
        <tissue evidence="3">Liver</tissue>
    </source>
</reference>
<dbReference type="InterPro" id="IPR001304">
    <property type="entry name" value="C-type_lectin-like"/>
</dbReference>
<proteinExistence type="predicted"/>
<feature type="domain" description="C-type lectin" evidence="2">
    <location>
        <begin position="24"/>
        <end position="121"/>
    </location>
</feature>
<accession>A0AAV7KXY6</accession>
<gene>
    <name evidence="3" type="ORF">NDU88_000474</name>
</gene>
<dbReference type="PROSITE" id="PS00615">
    <property type="entry name" value="C_TYPE_LECTIN_1"/>
    <property type="match status" value="1"/>
</dbReference>
<protein>
    <recommendedName>
        <fullName evidence="2">C-type lectin domain-containing protein</fullName>
    </recommendedName>
</protein>
<dbReference type="InterPro" id="IPR016186">
    <property type="entry name" value="C-type_lectin-like/link_sf"/>
</dbReference>
<dbReference type="SMART" id="SM00034">
    <property type="entry name" value="CLECT"/>
    <property type="match status" value="1"/>
</dbReference>
<evidence type="ECO:0000313" key="3">
    <source>
        <dbReference type="EMBL" id="KAJ1080255.1"/>
    </source>
</evidence>
<dbReference type="AlphaFoldDB" id="A0AAV7KXY6"/>
<keyword evidence="4" id="KW-1185">Reference proteome</keyword>
<dbReference type="SUPFAM" id="SSF56436">
    <property type="entry name" value="C-type lectin-like"/>
    <property type="match status" value="1"/>
</dbReference>
<dbReference type="PANTHER" id="PTHR45784:SF3">
    <property type="entry name" value="C-TYPE LECTIN DOMAIN FAMILY 4 MEMBER K-LIKE-RELATED"/>
    <property type="match status" value="1"/>
</dbReference>
<evidence type="ECO:0000256" key="1">
    <source>
        <dbReference type="ARBA" id="ARBA00023157"/>
    </source>
</evidence>
<dbReference type="PROSITE" id="PS50041">
    <property type="entry name" value="C_TYPE_LECTIN_2"/>
    <property type="match status" value="1"/>
</dbReference>
<evidence type="ECO:0000259" key="2">
    <source>
        <dbReference type="PROSITE" id="PS50041"/>
    </source>
</evidence>
<evidence type="ECO:0000313" key="4">
    <source>
        <dbReference type="Proteomes" id="UP001066276"/>
    </source>
</evidence>
<dbReference type="EMBL" id="JANPWB010000016">
    <property type="protein sequence ID" value="KAJ1080255.1"/>
    <property type="molecule type" value="Genomic_DNA"/>
</dbReference>
<sequence>MTRSQADAFYMTIAETKHVLVNAKKNFPQASDHCRYQLKGNLMTILNSTEQALAVSISEGTEVWIGLYTIWYNDWKWTSGASLSYRDWASNEWKKGLSCGTLKGGQWHSQSCLNKYYFLCSTDATTPAADTQTSNSGIASSLSEVNDTSSYLGNDSLSTTGSTNDSLSSLFENLNGISIGNPYGLGPNSLNTAGQHNGTL</sequence>
<keyword evidence="1" id="KW-1015">Disulfide bond</keyword>
<dbReference type="PANTHER" id="PTHR45784">
    <property type="entry name" value="C-TYPE LECTIN DOMAIN FAMILY 20 MEMBER A-RELATED"/>
    <property type="match status" value="1"/>
</dbReference>
<comment type="caution">
    <text evidence="3">The sequence shown here is derived from an EMBL/GenBank/DDBJ whole genome shotgun (WGS) entry which is preliminary data.</text>
</comment>